<keyword evidence="1" id="KW-0732">Signal</keyword>
<accession>A0A2N9YF83</accession>
<dbReference type="EMBL" id="CP018889">
    <property type="protein sequence ID" value="AUI69148.2"/>
    <property type="molecule type" value="Genomic_DNA"/>
</dbReference>
<organism evidence="3 4">
    <name type="scientific">Beggiatoa leptomitoformis</name>
    <dbReference type="NCBI Taxonomy" id="288004"/>
    <lineage>
        <taxon>Bacteria</taxon>
        <taxon>Pseudomonadati</taxon>
        <taxon>Pseudomonadota</taxon>
        <taxon>Gammaproteobacteria</taxon>
        <taxon>Thiotrichales</taxon>
        <taxon>Thiotrichaceae</taxon>
        <taxon>Beggiatoa</taxon>
    </lineage>
</organism>
<evidence type="ECO:0000256" key="1">
    <source>
        <dbReference type="SAM" id="SignalP"/>
    </source>
</evidence>
<dbReference type="Gene3D" id="1.20.1270.180">
    <property type="match status" value="1"/>
</dbReference>
<reference evidence="4" key="1">
    <citation type="submission" date="2016-12" db="EMBL/GenBank/DDBJ databases">
        <title>Complete Genome Sequence of Beggiatoa leptomitiformis D-401.</title>
        <authorList>
            <person name="Fomenkov A."/>
            <person name="Vincze T."/>
            <person name="Grabovich M."/>
            <person name="Anton B.P."/>
            <person name="Dubinina G."/>
            <person name="Orlova M."/>
            <person name="Belousova E."/>
            <person name="Roberts R.J."/>
        </authorList>
    </citation>
    <scope>NUCLEOTIDE SEQUENCE [LARGE SCALE GENOMIC DNA]</scope>
    <source>
        <strain evidence="4">D-401</strain>
    </source>
</reference>
<gene>
    <name evidence="3" type="ORF">BLE401_10855</name>
</gene>
<name>A0A2N9YF83_9GAMM</name>
<sequence length="341" mass="39165">MSMKKFLLLPIRLSFYALLLSSCALRAAEGDSVVKNVWNNLDKTTNQCADLYDYFPNGGILSFYCHAKTFLGYDDLHKLFGKAIFVQGPHTETTLDLKNKESFGYYNPAFVEWLGNMLILTSDDKATQMRLQPLYDTYIAPLARTYFVVYKELQAQPNFLTQEKTTYLGLLKSKSLPDYYADKYYDFAALSSNNLYEGNIVKNAVLFWIRRHIDDTQTLFFQNLQKLLTTYDVGFLKHYECQQAQTPSQRLSCADYEYNVADQALNVIYQKLNDKFDADKQERLKAAQRAWLVFRDTNAKLLISTGAYKGIAEEDIAMLTAKKDLTASRVSELQALDMEAQ</sequence>
<dbReference type="Pfam" id="PF07007">
    <property type="entry name" value="LprI"/>
    <property type="match status" value="1"/>
</dbReference>
<dbReference type="Proteomes" id="UP000234271">
    <property type="component" value="Chromosome"/>
</dbReference>
<protein>
    <submittedName>
        <fullName evidence="3">DUF1311 domain-containing protein</fullName>
    </submittedName>
</protein>
<keyword evidence="4" id="KW-1185">Reference proteome</keyword>
<evidence type="ECO:0000313" key="4">
    <source>
        <dbReference type="Proteomes" id="UP000234271"/>
    </source>
</evidence>
<proteinExistence type="predicted"/>
<feature type="signal peptide" evidence="1">
    <location>
        <begin position="1"/>
        <end position="27"/>
    </location>
</feature>
<dbReference type="STRING" id="288004.AL038_13405"/>
<evidence type="ECO:0000313" key="3">
    <source>
        <dbReference type="EMBL" id="AUI69148.2"/>
    </source>
</evidence>
<evidence type="ECO:0000259" key="2">
    <source>
        <dbReference type="Pfam" id="PF07007"/>
    </source>
</evidence>
<dbReference type="AlphaFoldDB" id="A0A2N9YF83"/>
<feature type="chain" id="PRO_5024789945" evidence="1">
    <location>
        <begin position="28"/>
        <end position="341"/>
    </location>
</feature>
<feature type="domain" description="Lysozyme inhibitor LprI-like N-terminal" evidence="2">
    <location>
        <begin position="241"/>
        <end position="333"/>
    </location>
</feature>
<dbReference type="InterPro" id="IPR009739">
    <property type="entry name" value="LprI-like_N"/>
</dbReference>
<dbReference type="PROSITE" id="PS51257">
    <property type="entry name" value="PROKAR_LIPOPROTEIN"/>
    <property type="match status" value="1"/>
</dbReference>